<dbReference type="InterPro" id="IPR017946">
    <property type="entry name" value="PLC-like_Pdiesterase_TIM-brl"/>
</dbReference>
<dbReference type="GO" id="GO:0006644">
    <property type="term" value="P:phospholipid metabolic process"/>
    <property type="evidence" value="ECO:0007669"/>
    <property type="project" value="TreeGrafter"/>
</dbReference>
<dbReference type="GO" id="GO:0005886">
    <property type="term" value="C:plasma membrane"/>
    <property type="evidence" value="ECO:0007669"/>
    <property type="project" value="TreeGrafter"/>
</dbReference>
<dbReference type="GO" id="GO:0008889">
    <property type="term" value="F:glycerophosphodiester phosphodiesterase activity"/>
    <property type="evidence" value="ECO:0007669"/>
    <property type="project" value="TreeGrafter"/>
</dbReference>
<dbReference type="CDD" id="cd08566">
    <property type="entry name" value="GDPD_AtGDE_like"/>
    <property type="match status" value="1"/>
</dbReference>
<evidence type="ECO:0000313" key="2">
    <source>
        <dbReference type="EMBL" id="SIT25068.1"/>
    </source>
</evidence>
<dbReference type="Gene3D" id="3.20.20.190">
    <property type="entry name" value="Phosphatidylinositol (PI) phosphodiesterase"/>
    <property type="match status" value="1"/>
</dbReference>
<accession>A0A1N7QQJ0</accession>
<keyword evidence="3" id="KW-1185">Reference proteome</keyword>
<dbReference type="Pfam" id="PF16387">
    <property type="entry name" value="DUF4996"/>
    <property type="match status" value="1"/>
</dbReference>
<reference evidence="3" key="1">
    <citation type="submission" date="2017-01" db="EMBL/GenBank/DDBJ databases">
        <authorList>
            <person name="Varghese N."/>
            <person name="Submissions S."/>
        </authorList>
    </citation>
    <scope>NUCLEOTIDE SEQUENCE [LARGE SCALE GENOMIC DNA]</scope>
    <source>
        <strain evidence="3">DSM 18017</strain>
    </source>
</reference>
<dbReference type="GO" id="GO:0070291">
    <property type="term" value="P:N-acylethanolamine metabolic process"/>
    <property type="evidence" value="ECO:0007669"/>
    <property type="project" value="TreeGrafter"/>
</dbReference>
<proteinExistence type="predicted"/>
<dbReference type="PROSITE" id="PS51704">
    <property type="entry name" value="GP_PDE"/>
    <property type="match status" value="1"/>
</dbReference>
<dbReference type="Pfam" id="PF03009">
    <property type="entry name" value="GDPD"/>
    <property type="match status" value="1"/>
</dbReference>
<evidence type="ECO:0000259" key="1">
    <source>
        <dbReference type="PROSITE" id="PS51704"/>
    </source>
</evidence>
<evidence type="ECO:0000313" key="3">
    <source>
        <dbReference type="Proteomes" id="UP000186744"/>
    </source>
</evidence>
<organism evidence="2 3">
    <name type="scientific">Chryseobacterium ureilyticum</name>
    <dbReference type="NCBI Taxonomy" id="373668"/>
    <lineage>
        <taxon>Bacteria</taxon>
        <taxon>Pseudomonadati</taxon>
        <taxon>Bacteroidota</taxon>
        <taxon>Flavobacteriia</taxon>
        <taxon>Flavobacteriales</taxon>
        <taxon>Weeksellaceae</taxon>
        <taxon>Chryseobacterium group</taxon>
        <taxon>Chryseobacterium</taxon>
    </lineage>
</organism>
<dbReference type="PANTHER" id="PTHR46320:SF1">
    <property type="entry name" value="GLYCEROPHOSPHODIESTER PHOSPHODIESTERASE 1"/>
    <property type="match status" value="1"/>
</dbReference>
<dbReference type="InterPro" id="IPR030395">
    <property type="entry name" value="GP_PDE_dom"/>
</dbReference>
<gene>
    <name evidence="2" type="ORF">SAMN05421786_11443</name>
</gene>
<feature type="domain" description="GP-PDE" evidence="1">
    <location>
        <begin position="37"/>
        <end position="287"/>
    </location>
</feature>
<dbReference type="AlphaFoldDB" id="A0A1N7QQJ0"/>
<dbReference type="OrthoDB" id="384721at2"/>
<dbReference type="GO" id="GO:0006580">
    <property type="term" value="P:ethanolamine metabolic process"/>
    <property type="evidence" value="ECO:0007669"/>
    <property type="project" value="TreeGrafter"/>
</dbReference>
<dbReference type="Proteomes" id="UP000186744">
    <property type="component" value="Unassembled WGS sequence"/>
</dbReference>
<dbReference type="EMBL" id="FTOL01000014">
    <property type="protein sequence ID" value="SIT25068.1"/>
    <property type="molecule type" value="Genomic_DNA"/>
</dbReference>
<dbReference type="SUPFAM" id="SSF51695">
    <property type="entry name" value="PLC-like phosphodiesterases"/>
    <property type="match status" value="1"/>
</dbReference>
<protein>
    <submittedName>
        <fullName evidence="2">Glycerophosphoryl diester phosphodiesterase</fullName>
    </submittedName>
</protein>
<sequence length="297" mass="34874">MKNIKLNTFRFFFCFLFFISTLAYSQISLNKFPNDKIMVVAHRADWREAPENSIAAIKKAIEKGVNMVEIDLALTKDNILILMHDQTIDRTTTGKGKPSDYTIAEIKSMYLRDGLGSPTEMKVPTLEEVLDITNGKVFINLDKAFHYFDIVYPLLKERKMFDQVLFKGTESYDEFNKKYGKIKNQIHYMPIIRLADGEGQKKINEYLKNYKVYGFEFPLGPDETHLIDFKEIQKKNVKIWVNSMWKSLSAGHNDDKTLENPNLYNWYSDHDVNIIQTDRPKELIEFLKTKNLYYFLQ</sequence>
<dbReference type="STRING" id="373668.SAMN05421786_11443"/>
<dbReference type="InterPro" id="IPR032160">
    <property type="entry name" value="DUF4996"/>
</dbReference>
<name>A0A1N7QQJ0_9FLAO</name>
<dbReference type="PANTHER" id="PTHR46320">
    <property type="entry name" value="GLYCEROPHOSPHODIESTER PHOSPHODIESTERASE 1"/>
    <property type="match status" value="1"/>
</dbReference>